<dbReference type="RefSeq" id="WP_150865336.1">
    <property type="nucleotide sequence ID" value="NZ_VYXP01000012.1"/>
</dbReference>
<feature type="transmembrane region" description="Helical" evidence="1">
    <location>
        <begin position="185"/>
        <end position="204"/>
    </location>
</feature>
<dbReference type="AlphaFoldDB" id="A0A5N0T8X6"/>
<name>A0A5N0T8X6_9GAMM</name>
<evidence type="ECO:0000256" key="1">
    <source>
        <dbReference type="SAM" id="Phobius"/>
    </source>
</evidence>
<proteinExistence type="predicted"/>
<dbReference type="EMBL" id="VYXP01000012">
    <property type="protein sequence ID" value="KAA9129749.1"/>
    <property type="molecule type" value="Genomic_DNA"/>
</dbReference>
<comment type="caution">
    <text evidence="2">The sequence shown here is derived from an EMBL/GenBank/DDBJ whole genome shotgun (WGS) entry which is preliminary data.</text>
</comment>
<sequence>MIYYELVNLFGLDGGAYAMRMLSWSLTFGLMLFWMRKIKAPAVAFVLVLPLLTVALIQRPLIRPELLSYPLIVISVILYEHARQIINWRTMLPIILLMVVWTNYHSSIFGWVVFFGLFVDHGYRQLMDRASIPVWANWFIWGCIVLAMGFLNPNLTHIIIALLNFSDEWKTAIKEFEPPLKYFEFGYFPVLIFSALLSLLLSVHQRKIGYLAALIVFLKFAMTTSRLITPATIFCMAILAHMLSDLRLADATRQWKRSANALAGIVLVCCLVMTGVHTAKMSYAMATQDLNPEQYPNDLIAYMKRTGKQGKIFNEYQVGGYLLYNLSPESKVFIDGRTGMLYGLDLMNQYRQSKASAKALFETYEEYGFDFAVMLNTQSVLRNLYYIGFDLDFSDTDYSLFQPGSGRLSELGYVWAFPYCWNSSMKEGLSSELRTLDSQSSANSELRMLKTTITGYLGATSKLEFLESFSSNPNTPDSVIRFVNYRALEEGLGPVSLKVLSHLKKWDLKDYLALAMAFLVDGQTEAALETLSRLAGASSSEIEFNDLVVQLSLLQKINDEVGLYPNMKSHYDLLSNTVGDNSLSAKGLSLSVASMCNFRPN</sequence>
<keyword evidence="1" id="KW-1133">Transmembrane helix</keyword>
<gene>
    <name evidence="2" type="ORF">F3N42_14525</name>
</gene>
<evidence type="ECO:0000313" key="3">
    <source>
        <dbReference type="Proteomes" id="UP000325372"/>
    </source>
</evidence>
<dbReference type="Proteomes" id="UP000325372">
    <property type="component" value="Unassembled WGS sequence"/>
</dbReference>
<reference evidence="2 3" key="1">
    <citation type="submission" date="2019-09" db="EMBL/GenBank/DDBJ databases">
        <title>Wenzhouxiangella sp. Genome sequencing and assembly.</title>
        <authorList>
            <person name="Zhang R."/>
        </authorList>
    </citation>
    <scope>NUCLEOTIDE SEQUENCE [LARGE SCALE GENOMIC DNA]</scope>
    <source>
        <strain evidence="2 3">W260</strain>
    </source>
</reference>
<feature type="transmembrane region" description="Helical" evidence="1">
    <location>
        <begin position="210"/>
        <end position="240"/>
    </location>
</feature>
<keyword evidence="1" id="KW-0472">Membrane</keyword>
<evidence type="ECO:0000313" key="2">
    <source>
        <dbReference type="EMBL" id="KAA9129749.1"/>
    </source>
</evidence>
<keyword evidence="1" id="KW-0812">Transmembrane</keyword>
<feature type="transmembrane region" description="Helical" evidence="1">
    <location>
        <begin position="42"/>
        <end position="60"/>
    </location>
</feature>
<organism evidence="2 3">
    <name type="scientific">Marinihelvus fidelis</name>
    <dbReference type="NCBI Taxonomy" id="2613842"/>
    <lineage>
        <taxon>Bacteria</taxon>
        <taxon>Pseudomonadati</taxon>
        <taxon>Pseudomonadota</taxon>
        <taxon>Gammaproteobacteria</taxon>
        <taxon>Chromatiales</taxon>
        <taxon>Wenzhouxiangellaceae</taxon>
        <taxon>Marinihelvus</taxon>
    </lineage>
</organism>
<protein>
    <submittedName>
        <fullName evidence="2">Uncharacterized protein</fullName>
    </submittedName>
</protein>
<feature type="transmembrane region" description="Helical" evidence="1">
    <location>
        <begin position="94"/>
        <end position="118"/>
    </location>
</feature>
<keyword evidence="3" id="KW-1185">Reference proteome</keyword>
<feature type="transmembrane region" description="Helical" evidence="1">
    <location>
        <begin position="17"/>
        <end position="35"/>
    </location>
</feature>
<feature type="transmembrane region" description="Helical" evidence="1">
    <location>
        <begin position="138"/>
        <end position="165"/>
    </location>
</feature>
<accession>A0A5N0T8X6</accession>